<proteinExistence type="predicted"/>
<sequence>METLQGKKIYSLVETDYDFGSNEELITVESYASLEDAKSELTTNFNQVLSALEDEKKEVNLADNQKGFADIETDGNRWHWEIQSQIIQ</sequence>
<dbReference type="AlphaFoldDB" id="A0AAE5J7J2"/>
<protein>
    <submittedName>
        <fullName evidence="1">Uncharacterized protein</fullName>
    </submittedName>
</protein>
<dbReference type="RefSeq" id="WP_086120076.1">
    <property type="nucleotide sequence ID" value="NZ_JAYFHM010000043.1"/>
</dbReference>
<evidence type="ECO:0000313" key="2">
    <source>
        <dbReference type="Proteomes" id="UP000194219"/>
    </source>
</evidence>
<comment type="caution">
    <text evidence="1">The sequence shown here is derived from an EMBL/GenBank/DDBJ whole genome shotgun (WGS) entry which is preliminary data.</text>
</comment>
<reference evidence="1 2" key="1">
    <citation type="submission" date="2016-09" db="EMBL/GenBank/DDBJ databases">
        <title>Lactobacillus reuteri KLR3006, genome sequencing and assembly.</title>
        <authorList>
            <person name="Lee J.-Y."/>
            <person name="Kim E.B."/>
            <person name="Choi Y.-J."/>
        </authorList>
    </citation>
    <scope>NUCLEOTIDE SEQUENCE [LARGE SCALE GENOMIC DNA]</scope>
    <source>
        <strain evidence="1 2">KLR3006</strain>
    </source>
</reference>
<organism evidence="1 2">
    <name type="scientific">Limosilactobacillus reuteri</name>
    <name type="common">Lactobacillus reuteri</name>
    <dbReference type="NCBI Taxonomy" id="1598"/>
    <lineage>
        <taxon>Bacteria</taxon>
        <taxon>Bacillati</taxon>
        <taxon>Bacillota</taxon>
        <taxon>Bacilli</taxon>
        <taxon>Lactobacillales</taxon>
        <taxon>Lactobacillaceae</taxon>
        <taxon>Limosilactobacillus</taxon>
    </lineage>
</organism>
<evidence type="ECO:0000313" key="1">
    <source>
        <dbReference type="EMBL" id="OTA91999.1"/>
    </source>
</evidence>
<name>A0AAE5J7J2_LIMRT</name>
<dbReference type="Proteomes" id="UP000194219">
    <property type="component" value="Unassembled WGS sequence"/>
</dbReference>
<gene>
    <name evidence="1" type="ORF">BHL83_03145</name>
</gene>
<accession>A0AAE5J7J2</accession>
<dbReference type="EMBL" id="MIMV01000044">
    <property type="protein sequence ID" value="OTA91999.1"/>
    <property type="molecule type" value="Genomic_DNA"/>
</dbReference>